<sequence>MPRQKRSDEAGIIYHALNRGNDRNEIFKKPEDYDAFIRIVDEGLQKYPVELFSFSLMPNHWHLVLRPRKDG</sequence>
<reference evidence="2 3" key="1">
    <citation type="submission" date="2019-02" db="EMBL/GenBank/DDBJ databases">
        <title>Deep-cultivation of Planctomycetes and their phenomic and genomic characterization uncovers novel biology.</title>
        <authorList>
            <person name="Wiegand S."/>
            <person name="Jogler M."/>
            <person name="Boedeker C."/>
            <person name="Pinto D."/>
            <person name="Vollmers J."/>
            <person name="Rivas-Marin E."/>
            <person name="Kohn T."/>
            <person name="Peeters S.H."/>
            <person name="Heuer A."/>
            <person name="Rast P."/>
            <person name="Oberbeckmann S."/>
            <person name="Bunk B."/>
            <person name="Jeske O."/>
            <person name="Meyerdierks A."/>
            <person name="Storesund J.E."/>
            <person name="Kallscheuer N."/>
            <person name="Luecker S."/>
            <person name="Lage O.M."/>
            <person name="Pohl T."/>
            <person name="Merkel B.J."/>
            <person name="Hornburger P."/>
            <person name="Mueller R.-W."/>
            <person name="Bruemmer F."/>
            <person name="Labrenz M."/>
            <person name="Spormann A.M."/>
            <person name="Op Den Camp H."/>
            <person name="Overmann J."/>
            <person name="Amann R."/>
            <person name="Jetten M.S.M."/>
            <person name="Mascher T."/>
            <person name="Medema M.H."/>
            <person name="Devos D.P."/>
            <person name="Kaster A.-K."/>
            <person name="Ovreas L."/>
            <person name="Rohde M."/>
            <person name="Galperin M.Y."/>
            <person name="Jogler C."/>
        </authorList>
    </citation>
    <scope>NUCLEOTIDE SEQUENCE [LARGE SCALE GENOMIC DNA]</scope>
    <source>
        <strain evidence="2 3">CA85</strain>
    </source>
</reference>
<dbReference type="RefSeq" id="WP_246112405.1">
    <property type="nucleotide sequence ID" value="NZ_SJPK01000001.1"/>
</dbReference>
<dbReference type="Proteomes" id="UP000318053">
    <property type="component" value="Unassembled WGS sequence"/>
</dbReference>
<dbReference type="PANTHER" id="PTHR34322:SF2">
    <property type="entry name" value="TRANSPOSASE IS200-LIKE DOMAIN-CONTAINING PROTEIN"/>
    <property type="match status" value="1"/>
</dbReference>
<comment type="caution">
    <text evidence="2">The sequence shown here is derived from an EMBL/GenBank/DDBJ whole genome shotgun (WGS) entry which is preliminary data.</text>
</comment>
<dbReference type="GO" id="GO:0003677">
    <property type="term" value="F:DNA binding"/>
    <property type="evidence" value="ECO:0007669"/>
    <property type="project" value="InterPro"/>
</dbReference>
<keyword evidence="3" id="KW-1185">Reference proteome</keyword>
<feature type="domain" description="Transposase IS200-like" evidence="1">
    <location>
        <begin position="12"/>
        <end position="67"/>
    </location>
</feature>
<dbReference type="GO" id="GO:0006313">
    <property type="term" value="P:DNA transposition"/>
    <property type="evidence" value="ECO:0007669"/>
    <property type="project" value="InterPro"/>
</dbReference>
<dbReference type="AlphaFoldDB" id="A0A5C5YJS7"/>
<gene>
    <name evidence="2" type="ORF">CA85_03800</name>
</gene>
<dbReference type="InterPro" id="IPR002686">
    <property type="entry name" value="Transposase_17"/>
</dbReference>
<organism evidence="2 3">
    <name type="scientific">Allorhodopirellula solitaria</name>
    <dbReference type="NCBI Taxonomy" id="2527987"/>
    <lineage>
        <taxon>Bacteria</taxon>
        <taxon>Pseudomonadati</taxon>
        <taxon>Planctomycetota</taxon>
        <taxon>Planctomycetia</taxon>
        <taxon>Pirellulales</taxon>
        <taxon>Pirellulaceae</taxon>
        <taxon>Allorhodopirellula</taxon>
    </lineage>
</organism>
<dbReference type="Pfam" id="PF01797">
    <property type="entry name" value="Y1_Tnp"/>
    <property type="match status" value="1"/>
</dbReference>
<dbReference type="EMBL" id="SJPK01000001">
    <property type="protein sequence ID" value="TWT75092.1"/>
    <property type="molecule type" value="Genomic_DNA"/>
</dbReference>
<evidence type="ECO:0000259" key="1">
    <source>
        <dbReference type="Pfam" id="PF01797"/>
    </source>
</evidence>
<protein>
    <submittedName>
        <fullName evidence="2">Transposase IS200 like protein</fullName>
    </submittedName>
</protein>
<dbReference type="GO" id="GO:0004803">
    <property type="term" value="F:transposase activity"/>
    <property type="evidence" value="ECO:0007669"/>
    <property type="project" value="InterPro"/>
</dbReference>
<evidence type="ECO:0000313" key="2">
    <source>
        <dbReference type="EMBL" id="TWT75092.1"/>
    </source>
</evidence>
<dbReference type="InterPro" id="IPR036515">
    <property type="entry name" value="Transposase_17_sf"/>
</dbReference>
<name>A0A5C5YJS7_9BACT</name>
<dbReference type="SUPFAM" id="SSF143422">
    <property type="entry name" value="Transposase IS200-like"/>
    <property type="match status" value="1"/>
</dbReference>
<dbReference type="Gene3D" id="3.30.70.1290">
    <property type="entry name" value="Transposase IS200-like"/>
    <property type="match status" value="1"/>
</dbReference>
<dbReference type="PANTHER" id="PTHR34322">
    <property type="entry name" value="TRANSPOSASE, Y1_TNP DOMAIN-CONTAINING"/>
    <property type="match status" value="1"/>
</dbReference>
<proteinExistence type="predicted"/>
<accession>A0A5C5YJS7</accession>
<evidence type="ECO:0000313" key="3">
    <source>
        <dbReference type="Proteomes" id="UP000318053"/>
    </source>
</evidence>